<dbReference type="NCBIfam" id="TIGR04056">
    <property type="entry name" value="OMP_RagA_SusC"/>
    <property type="match status" value="1"/>
</dbReference>
<comment type="subcellular location">
    <subcellularLocation>
        <location evidence="1 8">Cell outer membrane</location>
        <topology evidence="1 8">Multi-pass membrane protein</topology>
    </subcellularLocation>
</comment>
<evidence type="ECO:0000259" key="10">
    <source>
        <dbReference type="Pfam" id="PF00593"/>
    </source>
</evidence>
<dbReference type="Gene3D" id="2.40.170.20">
    <property type="entry name" value="TonB-dependent receptor, beta-barrel domain"/>
    <property type="match status" value="1"/>
</dbReference>
<dbReference type="InterPro" id="IPR000531">
    <property type="entry name" value="Beta-barrel_TonB"/>
</dbReference>
<dbReference type="InterPro" id="IPR008969">
    <property type="entry name" value="CarboxyPept-like_regulatory"/>
</dbReference>
<dbReference type="Pfam" id="PF00593">
    <property type="entry name" value="TonB_dep_Rec_b-barrel"/>
    <property type="match status" value="1"/>
</dbReference>
<evidence type="ECO:0000259" key="11">
    <source>
        <dbReference type="Pfam" id="PF07715"/>
    </source>
</evidence>
<dbReference type="InterPro" id="IPR023997">
    <property type="entry name" value="TonB-dep_OMP_SusC/RagA_CS"/>
</dbReference>
<evidence type="ECO:0000256" key="1">
    <source>
        <dbReference type="ARBA" id="ARBA00004571"/>
    </source>
</evidence>
<keyword evidence="2 8" id="KW-0813">Transport</keyword>
<dbReference type="SUPFAM" id="SSF56935">
    <property type="entry name" value="Porins"/>
    <property type="match status" value="1"/>
</dbReference>
<protein>
    <submittedName>
        <fullName evidence="12">TonB-linked outer membrane protein, SusC/RagA family</fullName>
    </submittedName>
</protein>
<keyword evidence="7 8" id="KW-0998">Cell outer membrane</keyword>
<dbReference type="Proteomes" id="UP000184041">
    <property type="component" value="Unassembled WGS sequence"/>
</dbReference>
<dbReference type="PROSITE" id="PS52016">
    <property type="entry name" value="TONB_DEPENDENT_REC_3"/>
    <property type="match status" value="1"/>
</dbReference>
<keyword evidence="4 8" id="KW-0812">Transmembrane</keyword>
<evidence type="ECO:0000256" key="8">
    <source>
        <dbReference type="PROSITE-ProRule" id="PRU01360"/>
    </source>
</evidence>
<dbReference type="InterPro" id="IPR039426">
    <property type="entry name" value="TonB-dep_rcpt-like"/>
</dbReference>
<accession>A0A1M5IRC5</accession>
<gene>
    <name evidence="12" type="ORF">SAMN05443144_12428</name>
</gene>
<name>A0A1M5IRC5_9BACT</name>
<dbReference type="InterPro" id="IPR037066">
    <property type="entry name" value="Plug_dom_sf"/>
</dbReference>
<dbReference type="InterPro" id="IPR036942">
    <property type="entry name" value="Beta-barrel_TonB_sf"/>
</dbReference>
<evidence type="ECO:0000256" key="2">
    <source>
        <dbReference type="ARBA" id="ARBA00022448"/>
    </source>
</evidence>
<dbReference type="Pfam" id="PF13715">
    <property type="entry name" value="CarbopepD_reg_2"/>
    <property type="match status" value="1"/>
</dbReference>
<dbReference type="Gene3D" id="3.55.50.30">
    <property type="match status" value="1"/>
</dbReference>
<proteinExistence type="inferred from homology"/>
<feature type="domain" description="TonB-dependent receptor plug" evidence="11">
    <location>
        <begin position="241"/>
        <end position="346"/>
    </location>
</feature>
<evidence type="ECO:0000313" key="12">
    <source>
        <dbReference type="EMBL" id="SHG30520.1"/>
    </source>
</evidence>
<dbReference type="Pfam" id="PF07715">
    <property type="entry name" value="Plug"/>
    <property type="match status" value="1"/>
</dbReference>
<dbReference type="InterPro" id="IPR023996">
    <property type="entry name" value="TonB-dep_OMP_SusC/RagA"/>
</dbReference>
<keyword evidence="6 8" id="KW-0472">Membrane</keyword>
<dbReference type="SUPFAM" id="SSF49464">
    <property type="entry name" value="Carboxypeptidase regulatory domain-like"/>
    <property type="match status" value="1"/>
</dbReference>
<dbReference type="Gene3D" id="2.60.40.1120">
    <property type="entry name" value="Carboxypeptidase-like, regulatory domain"/>
    <property type="match status" value="1"/>
</dbReference>
<feature type="domain" description="TonB-dependent receptor-like beta-barrel" evidence="10">
    <location>
        <begin position="546"/>
        <end position="1130"/>
    </location>
</feature>
<evidence type="ECO:0000313" key="13">
    <source>
        <dbReference type="Proteomes" id="UP000184041"/>
    </source>
</evidence>
<dbReference type="STRING" id="1194090.SAMN05443144_12428"/>
<dbReference type="EMBL" id="FQUS01000024">
    <property type="protein sequence ID" value="SHG30520.1"/>
    <property type="molecule type" value="Genomic_DNA"/>
</dbReference>
<evidence type="ECO:0000256" key="7">
    <source>
        <dbReference type="ARBA" id="ARBA00023237"/>
    </source>
</evidence>
<dbReference type="AlphaFoldDB" id="A0A1M5IRC5"/>
<keyword evidence="5 9" id="KW-0798">TonB box</keyword>
<dbReference type="GO" id="GO:0009279">
    <property type="term" value="C:cell outer membrane"/>
    <property type="evidence" value="ECO:0007669"/>
    <property type="project" value="UniProtKB-SubCell"/>
</dbReference>
<dbReference type="InterPro" id="IPR012910">
    <property type="entry name" value="Plug_dom"/>
</dbReference>
<dbReference type="NCBIfam" id="TIGR04057">
    <property type="entry name" value="SusC_RagA_signa"/>
    <property type="match status" value="1"/>
</dbReference>
<evidence type="ECO:0000256" key="4">
    <source>
        <dbReference type="ARBA" id="ARBA00022692"/>
    </source>
</evidence>
<reference evidence="12 13" key="1">
    <citation type="submission" date="2016-11" db="EMBL/GenBank/DDBJ databases">
        <authorList>
            <person name="Jaros S."/>
            <person name="Januszkiewicz K."/>
            <person name="Wedrychowicz H."/>
        </authorList>
    </citation>
    <scope>NUCLEOTIDE SEQUENCE [LARGE SCALE GENOMIC DNA]</scope>
    <source>
        <strain evidence="12 13">DSM 21986</strain>
    </source>
</reference>
<keyword evidence="13" id="KW-1185">Reference proteome</keyword>
<evidence type="ECO:0000256" key="5">
    <source>
        <dbReference type="ARBA" id="ARBA00023077"/>
    </source>
</evidence>
<dbReference type="OrthoDB" id="1095312at2"/>
<evidence type="ECO:0000256" key="9">
    <source>
        <dbReference type="RuleBase" id="RU003357"/>
    </source>
</evidence>
<sequence length="1179" mass="131272">MCNRMQISKLKKGRFFLLGIVCMFLFFQSGWAQEERVHAENFAPLEWYASNGNTTWLYSKTIKVSYDEVPLEEALVELANQAGVRLSYDRGKLPDKSINMSENRITVINAFKKLFEGTDLEVLASPSGQVVIKEKNVPEAPAPAAVEPVSGQVLDANSGETLPGVNIMIKGTTSGTATDAEGEFSLDVPSLQDTLVVSYIGYQSKEVPIAGRTSIEILLTPEAVLGDELVVVGYGTQEEANITGSIDEISGEDLDDRAQANVGDLLRGTSPNLNFSMGYRGGEPGSTPDWNIRGMGSISGDDSPLILVDGVEMNPNNINPNNIESVSVLKDASASAIYGSRGAFGVVLITTKKGSPGEDARIQYSNNLSFDSPIALPHQQSSLMWATAFNQAAQNAGEAAVYSDEQMERIKGYINGDFPYEYDPENPISSLWAGRDEGNANYDWPDEFTKDYSFGQKHNLSVNGGSEDIQYFLSAGYNEDNGIYNYGYDYYKRYNFLANLTTDVTDWLSIDLSSKFIQSKTDYPIGITTAERDWFFVNMMNFSPMTPKYNINGSIQHGHIRNLQDAGRDQTENNDFWLNLSTEIEPVEGWLTTFTYNYNLEQFRNTRNPQPVMVELGNGEFDNIGKPGTAHEVTFAKPNYRKFNVRTSYENSLENHYFKALVGFEQEDNTYANLYGRGGELITTEVPSISTSLGETSVDDAQSHWATRGIFGRLNYNYDEKYLLEISGRYNGSSRFAEDDRWGLFPSGAVGYRISEEDFWEPVEQYVNFLKLRASYGSLGNQQVDNYMYLSNVSVQSEAPWIIGGERPPYATTPGLISNNLTWETITTTNVGFDAEFLDNRLDVTFDWFNRKTSDMIGPSESLPGVLGTSAPEMNNATLETRGYEIAVGWNDRLSPDFSYNVRASLGDNKTTILEYKNENGLIDTWYEGKEVGEIWGYKTGGIIQSEGEEMPDQSELYSSWGPGDMKYVDLDGDGAISEGSRTLDDHGDLTVIGNTTPRYNIGLQAGFNWKWFDFSMLWQGVGKRDYHPGNSLIFWGLNSSPNGSGIYEGSKNLDYWRPADAAGRLGPNTDAYFPKPYFSGETSKNHQTQSKYVLDASYLRLRNLRVGYSVPKTLLNRFQIQRAKIYFAGSNLLTLKSLPKVMDPETAIASEPSEGGYNRSGVIYPISRTLSVGVNLEF</sequence>
<dbReference type="Gene3D" id="2.170.130.10">
    <property type="entry name" value="TonB-dependent receptor, plug domain"/>
    <property type="match status" value="1"/>
</dbReference>
<comment type="similarity">
    <text evidence="8 9">Belongs to the TonB-dependent receptor family.</text>
</comment>
<evidence type="ECO:0000256" key="3">
    <source>
        <dbReference type="ARBA" id="ARBA00022452"/>
    </source>
</evidence>
<evidence type="ECO:0000256" key="6">
    <source>
        <dbReference type="ARBA" id="ARBA00023136"/>
    </source>
</evidence>
<organism evidence="12 13">
    <name type="scientific">Fodinibius roseus</name>
    <dbReference type="NCBI Taxonomy" id="1194090"/>
    <lineage>
        <taxon>Bacteria</taxon>
        <taxon>Pseudomonadati</taxon>
        <taxon>Balneolota</taxon>
        <taxon>Balneolia</taxon>
        <taxon>Balneolales</taxon>
        <taxon>Balneolaceae</taxon>
        <taxon>Fodinibius</taxon>
    </lineage>
</organism>
<keyword evidence="3 8" id="KW-1134">Transmembrane beta strand</keyword>